<feature type="transmembrane region" description="Helical" evidence="1">
    <location>
        <begin position="227"/>
        <end position="249"/>
    </location>
</feature>
<name>A0ABR2Z1I7_9CHLO</name>
<reference evidence="2 3" key="1">
    <citation type="journal article" date="2024" name="Nat. Commun.">
        <title>Phylogenomics reveals the evolutionary origins of lichenization in chlorophyte algae.</title>
        <authorList>
            <person name="Puginier C."/>
            <person name="Libourel C."/>
            <person name="Otte J."/>
            <person name="Skaloud P."/>
            <person name="Haon M."/>
            <person name="Grisel S."/>
            <person name="Petersen M."/>
            <person name="Berrin J.G."/>
            <person name="Delaux P.M."/>
            <person name="Dal Grande F."/>
            <person name="Keller J."/>
        </authorList>
    </citation>
    <scope>NUCLEOTIDE SEQUENCE [LARGE SCALE GENOMIC DNA]</scope>
    <source>
        <strain evidence="2 3">SAG 216-7</strain>
    </source>
</reference>
<accession>A0ABR2Z1I7</accession>
<dbReference type="Proteomes" id="UP001491310">
    <property type="component" value="Unassembled WGS sequence"/>
</dbReference>
<evidence type="ECO:0000313" key="3">
    <source>
        <dbReference type="Proteomes" id="UP001491310"/>
    </source>
</evidence>
<dbReference type="EMBL" id="JALJOT010000001">
    <property type="protein sequence ID" value="KAK9918069.1"/>
    <property type="molecule type" value="Genomic_DNA"/>
</dbReference>
<evidence type="ECO:0000313" key="2">
    <source>
        <dbReference type="EMBL" id="KAK9918069.1"/>
    </source>
</evidence>
<sequence length="250" mass="26813">MKPCSKAQPNIPGQVYLPSSSWASKDTSSDLAYDTLVIPISTSSALPLTPVWTRKGLEVQETEEFYRDPAADKMALSTAAAAKQEPSGGITGQVGGLVNYIIFSFWIFVSFAGWIVALSSLSALQHYENDTGISAGPDGWAIKSNFAGLNSGRVFRLDWFIIFYQLVVSMLVVIATVSRVLPQARISVCGYLAVAAVLSVISADRFYNLAHFHVSKAYYASSRGTFAGLIIAAVADFAMLYMAGVTPAAT</sequence>
<comment type="caution">
    <text evidence="2">The sequence shown here is derived from an EMBL/GenBank/DDBJ whole genome shotgun (WGS) entry which is preliminary data.</text>
</comment>
<feature type="transmembrane region" description="Helical" evidence="1">
    <location>
        <begin position="188"/>
        <end position="207"/>
    </location>
</feature>
<keyword evidence="1" id="KW-0472">Membrane</keyword>
<proteinExistence type="predicted"/>
<feature type="transmembrane region" description="Helical" evidence="1">
    <location>
        <begin position="97"/>
        <end position="117"/>
    </location>
</feature>
<organism evidence="2 3">
    <name type="scientific">Coccomyxa subellipsoidea</name>
    <dbReference type="NCBI Taxonomy" id="248742"/>
    <lineage>
        <taxon>Eukaryota</taxon>
        <taxon>Viridiplantae</taxon>
        <taxon>Chlorophyta</taxon>
        <taxon>core chlorophytes</taxon>
        <taxon>Trebouxiophyceae</taxon>
        <taxon>Trebouxiophyceae incertae sedis</taxon>
        <taxon>Coccomyxaceae</taxon>
        <taxon>Coccomyxa</taxon>
    </lineage>
</organism>
<keyword evidence="1" id="KW-0812">Transmembrane</keyword>
<protein>
    <submittedName>
        <fullName evidence="2">Uncharacterized protein</fullName>
    </submittedName>
</protein>
<keyword evidence="3" id="KW-1185">Reference proteome</keyword>
<gene>
    <name evidence="2" type="ORF">WJX75_000917</name>
</gene>
<evidence type="ECO:0000256" key="1">
    <source>
        <dbReference type="SAM" id="Phobius"/>
    </source>
</evidence>
<feature type="transmembrane region" description="Helical" evidence="1">
    <location>
        <begin position="159"/>
        <end position="181"/>
    </location>
</feature>
<keyword evidence="1" id="KW-1133">Transmembrane helix</keyword>